<dbReference type="InterPro" id="IPR005234">
    <property type="entry name" value="ScpB_csome_segregation"/>
</dbReference>
<dbReference type="InterPro" id="IPR036388">
    <property type="entry name" value="WH-like_DNA-bd_sf"/>
</dbReference>
<dbReference type="PANTHER" id="PTHR34298">
    <property type="entry name" value="SEGREGATION AND CONDENSATION PROTEIN B"/>
    <property type="match status" value="1"/>
</dbReference>
<dbReference type="Pfam" id="PF04079">
    <property type="entry name" value="SMC_ScpB"/>
    <property type="match status" value="1"/>
</dbReference>
<dbReference type="PANTHER" id="PTHR34298:SF2">
    <property type="entry name" value="SEGREGATION AND CONDENSATION PROTEIN B"/>
    <property type="match status" value="1"/>
</dbReference>
<sequence>MPPDPDAPETGPVQADTTPDGPTEADPDDAPAVTVDSHDGHYAGILSADSGEEPPPLEPVVTEGPSPVPAEAIRLAEAMVFASATPVTAARLSPLLPSGVGAAETLAALAAAYEGRGVTLVNVAGGFAFRTAEDLAPLLTRVVEVPRRLPRVAMEALAIIAWHQPVTRGEIEEIRGTALSQTTLEILLENALIAPRGKKEAPGRPTLWGTTPKFLEQFGLTSLRDLPKREELMPDPGLPLPAPDALHAPVGEAEDVPEDTPDETPAEPSAS</sequence>
<dbReference type="EMBL" id="JAGIZA010000004">
    <property type="protein sequence ID" value="MBP0492834.1"/>
    <property type="molecule type" value="Genomic_DNA"/>
</dbReference>
<gene>
    <name evidence="6" type="primary">scpB</name>
    <name evidence="6" type="ORF">J5Y10_08585</name>
</gene>
<keyword evidence="2" id="KW-0132">Cell division</keyword>
<evidence type="ECO:0000256" key="2">
    <source>
        <dbReference type="ARBA" id="ARBA00022618"/>
    </source>
</evidence>
<organism evidence="6 7">
    <name type="scientific">Roseomonas indoligenes</name>
    <dbReference type="NCBI Taxonomy" id="2820811"/>
    <lineage>
        <taxon>Bacteria</taxon>
        <taxon>Pseudomonadati</taxon>
        <taxon>Pseudomonadota</taxon>
        <taxon>Alphaproteobacteria</taxon>
        <taxon>Acetobacterales</taxon>
        <taxon>Roseomonadaceae</taxon>
        <taxon>Roseomonas</taxon>
    </lineage>
</organism>
<dbReference type="GO" id="GO:0051301">
    <property type="term" value="P:cell division"/>
    <property type="evidence" value="ECO:0007669"/>
    <property type="project" value="UniProtKB-KW"/>
</dbReference>
<evidence type="ECO:0000256" key="3">
    <source>
        <dbReference type="ARBA" id="ARBA00022829"/>
    </source>
</evidence>
<keyword evidence="4" id="KW-0131">Cell cycle</keyword>
<feature type="region of interest" description="Disordered" evidence="5">
    <location>
        <begin position="226"/>
        <end position="271"/>
    </location>
</feature>
<evidence type="ECO:0000313" key="7">
    <source>
        <dbReference type="Proteomes" id="UP000677537"/>
    </source>
</evidence>
<evidence type="ECO:0000256" key="5">
    <source>
        <dbReference type="SAM" id="MobiDB-lite"/>
    </source>
</evidence>
<dbReference type="SUPFAM" id="SSF46785">
    <property type="entry name" value="Winged helix' DNA-binding domain"/>
    <property type="match status" value="2"/>
</dbReference>
<evidence type="ECO:0000256" key="1">
    <source>
        <dbReference type="ARBA" id="ARBA00022490"/>
    </source>
</evidence>
<keyword evidence="3" id="KW-0159">Chromosome partition</keyword>
<dbReference type="RefSeq" id="WP_209372675.1">
    <property type="nucleotide sequence ID" value="NZ_JAGIZA010000004.1"/>
</dbReference>
<evidence type="ECO:0000313" key="6">
    <source>
        <dbReference type="EMBL" id="MBP0492834.1"/>
    </source>
</evidence>
<evidence type="ECO:0000256" key="4">
    <source>
        <dbReference type="ARBA" id="ARBA00023306"/>
    </source>
</evidence>
<protein>
    <submittedName>
        <fullName evidence="6">SMC-Scp complex subunit ScpB</fullName>
    </submittedName>
</protein>
<dbReference type="Gene3D" id="1.10.10.10">
    <property type="entry name" value="Winged helix-like DNA-binding domain superfamily/Winged helix DNA-binding domain"/>
    <property type="match status" value="2"/>
</dbReference>
<comment type="caution">
    <text evidence="6">The sequence shown here is derived from an EMBL/GenBank/DDBJ whole genome shotgun (WGS) entry which is preliminary data.</text>
</comment>
<keyword evidence="1" id="KW-0963">Cytoplasm</keyword>
<dbReference type="InterPro" id="IPR036390">
    <property type="entry name" value="WH_DNA-bd_sf"/>
</dbReference>
<dbReference type="AlphaFoldDB" id="A0A940MXW6"/>
<keyword evidence="7" id="KW-1185">Reference proteome</keyword>
<accession>A0A940MXW6</accession>
<dbReference type="GO" id="GO:0051304">
    <property type="term" value="P:chromosome separation"/>
    <property type="evidence" value="ECO:0007669"/>
    <property type="project" value="InterPro"/>
</dbReference>
<feature type="region of interest" description="Disordered" evidence="5">
    <location>
        <begin position="1"/>
        <end position="64"/>
    </location>
</feature>
<proteinExistence type="predicted"/>
<name>A0A940MXW6_9PROT</name>
<feature type="compositionally biased region" description="Acidic residues" evidence="5">
    <location>
        <begin position="252"/>
        <end position="265"/>
    </location>
</feature>
<dbReference type="NCBIfam" id="TIGR00281">
    <property type="entry name" value="SMC-Scp complex subunit ScpB"/>
    <property type="match status" value="1"/>
</dbReference>
<dbReference type="Proteomes" id="UP000677537">
    <property type="component" value="Unassembled WGS sequence"/>
</dbReference>
<reference evidence="6" key="1">
    <citation type="submission" date="2021-03" db="EMBL/GenBank/DDBJ databases">
        <authorList>
            <person name="So Y."/>
        </authorList>
    </citation>
    <scope>NUCLEOTIDE SEQUENCE</scope>
    <source>
        <strain evidence="6">SG15</strain>
    </source>
</reference>